<dbReference type="PANTHER" id="PTHR42781:SF4">
    <property type="entry name" value="SPERMIDINE_PUTRESCINE IMPORT ATP-BINDING PROTEIN POTA"/>
    <property type="match status" value="1"/>
</dbReference>
<dbReference type="PANTHER" id="PTHR42781">
    <property type="entry name" value="SPERMIDINE/PUTRESCINE IMPORT ATP-BINDING PROTEIN POTA"/>
    <property type="match status" value="1"/>
</dbReference>
<dbReference type="Gene3D" id="2.40.50.100">
    <property type="match status" value="1"/>
</dbReference>
<accession>A0AA35TWA0</accession>
<dbReference type="Gene3D" id="3.40.50.300">
    <property type="entry name" value="P-loop containing nucleotide triphosphate hydrolases"/>
    <property type="match status" value="1"/>
</dbReference>
<dbReference type="GO" id="GO:0015689">
    <property type="term" value="P:molybdate ion transport"/>
    <property type="evidence" value="ECO:0007669"/>
    <property type="project" value="InterPro"/>
</dbReference>
<dbReference type="PROSITE" id="PS51866">
    <property type="entry name" value="MOP"/>
    <property type="match status" value="1"/>
</dbReference>
<evidence type="ECO:0000256" key="2">
    <source>
        <dbReference type="ARBA" id="ARBA00022505"/>
    </source>
</evidence>
<dbReference type="Pfam" id="PF00005">
    <property type="entry name" value="ABC_tran"/>
    <property type="match status" value="1"/>
</dbReference>
<dbReference type="Pfam" id="PF03459">
    <property type="entry name" value="TOBE"/>
    <property type="match status" value="1"/>
</dbReference>
<dbReference type="InterPro" id="IPR027417">
    <property type="entry name" value="P-loop_NTPase"/>
</dbReference>
<evidence type="ECO:0000259" key="5">
    <source>
        <dbReference type="PROSITE" id="PS50893"/>
    </source>
</evidence>
<name>A0AA35TWA0_GEOBA</name>
<gene>
    <name evidence="7" type="ORF">GBAR_LOCUS29615</name>
</gene>
<dbReference type="EMBL" id="CASHTH010004159">
    <property type="protein sequence ID" value="CAI8054216.1"/>
    <property type="molecule type" value="Genomic_DNA"/>
</dbReference>
<protein>
    <submittedName>
        <fullName evidence="7">Molybdate/tungstate import ATP-binding protein WtpC</fullName>
    </submittedName>
</protein>
<dbReference type="SUPFAM" id="SSF52540">
    <property type="entry name" value="P-loop containing nucleoside triphosphate hydrolases"/>
    <property type="match status" value="1"/>
</dbReference>
<evidence type="ECO:0000313" key="7">
    <source>
        <dbReference type="EMBL" id="CAI8054216.1"/>
    </source>
</evidence>
<dbReference type="PROSITE" id="PS00211">
    <property type="entry name" value="ABC_TRANSPORTER_1"/>
    <property type="match status" value="1"/>
</dbReference>
<sequence length="373" mass="39944">MSDRQHCGGASGRFAVNLGGFRLELAFEVDAGQILVLFGPSGAGKTTALRTIAGLVRPDAGRIVIAGRTVYAEDQSRDEPQVWVEPHHRGVGYVTQQNHLFPHLTVRQNIAYGLKERRSAATRQRVMGLVERLRLDGLEDRRVWQLSGGQQQRAALARALAPSPHLLLLDEPFAALDMELRRDVGSQLRATIRQLNVPVVLVTHSREEALALGDDVQIIDAGVTVASGPPLTALEQPGRGRVARLVGVENLLEMRVTARRPQDGTMVCAAGEHLLETPLADGCAVGDPVTVGIRASDIILASGPLPQSSARNTWAGVVSAVTPRPPGYEVTLDCDGAGLRCHITGTSLEAMGIAIGLPVWAIFKASSCFLLNE</sequence>
<dbReference type="PROSITE" id="PS50893">
    <property type="entry name" value="ABC_TRANSPORTER_2"/>
    <property type="match status" value="1"/>
</dbReference>
<keyword evidence="2" id="KW-0500">Molybdenum</keyword>
<dbReference type="SUPFAM" id="SSF50331">
    <property type="entry name" value="MOP-like"/>
    <property type="match status" value="1"/>
</dbReference>
<keyword evidence="1" id="KW-0813">Transport</keyword>
<feature type="domain" description="ABC transporter" evidence="5">
    <location>
        <begin position="5"/>
        <end position="246"/>
    </location>
</feature>
<evidence type="ECO:0000256" key="1">
    <source>
        <dbReference type="ARBA" id="ARBA00022448"/>
    </source>
</evidence>
<dbReference type="InterPro" id="IPR017871">
    <property type="entry name" value="ABC_transporter-like_CS"/>
</dbReference>
<dbReference type="SMART" id="SM00382">
    <property type="entry name" value="AAA"/>
    <property type="match status" value="1"/>
</dbReference>
<evidence type="ECO:0000259" key="6">
    <source>
        <dbReference type="PROSITE" id="PS51866"/>
    </source>
</evidence>
<proteinExistence type="predicted"/>
<keyword evidence="8" id="KW-1185">Reference proteome</keyword>
<dbReference type="InterPro" id="IPR005116">
    <property type="entry name" value="Transp-assoc_OB_typ1"/>
</dbReference>
<dbReference type="InterPro" id="IPR003439">
    <property type="entry name" value="ABC_transporter-like_ATP-bd"/>
</dbReference>
<dbReference type="InterPro" id="IPR003593">
    <property type="entry name" value="AAA+_ATPase"/>
</dbReference>
<comment type="caution">
    <text evidence="7">The sequence shown here is derived from an EMBL/GenBank/DDBJ whole genome shotgun (WGS) entry which is preliminary data.</text>
</comment>
<organism evidence="7 8">
    <name type="scientific">Geodia barretti</name>
    <name type="common">Barrett's horny sponge</name>
    <dbReference type="NCBI Taxonomy" id="519541"/>
    <lineage>
        <taxon>Eukaryota</taxon>
        <taxon>Metazoa</taxon>
        <taxon>Porifera</taxon>
        <taxon>Demospongiae</taxon>
        <taxon>Heteroscleromorpha</taxon>
        <taxon>Tetractinellida</taxon>
        <taxon>Astrophorina</taxon>
        <taxon>Geodiidae</taxon>
        <taxon>Geodia</taxon>
    </lineage>
</organism>
<dbReference type="InterPro" id="IPR050093">
    <property type="entry name" value="ABC_SmlMolc_Importer"/>
</dbReference>
<keyword evidence="4 7" id="KW-0067">ATP-binding</keyword>
<evidence type="ECO:0000313" key="8">
    <source>
        <dbReference type="Proteomes" id="UP001174909"/>
    </source>
</evidence>
<reference evidence="7" key="1">
    <citation type="submission" date="2023-03" db="EMBL/GenBank/DDBJ databases">
        <authorList>
            <person name="Steffen K."/>
            <person name="Cardenas P."/>
        </authorList>
    </citation>
    <scope>NUCLEOTIDE SEQUENCE</scope>
</reference>
<dbReference type="GO" id="GO:0005524">
    <property type="term" value="F:ATP binding"/>
    <property type="evidence" value="ECO:0007669"/>
    <property type="project" value="UniProtKB-KW"/>
</dbReference>
<dbReference type="AlphaFoldDB" id="A0AA35TWA0"/>
<evidence type="ECO:0000256" key="3">
    <source>
        <dbReference type="ARBA" id="ARBA00022741"/>
    </source>
</evidence>
<dbReference type="InterPro" id="IPR008995">
    <property type="entry name" value="Mo/tungstate-bd_C_term_dom"/>
</dbReference>
<dbReference type="InterPro" id="IPR004606">
    <property type="entry name" value="Mop_domain"/>
</dbReference>
<keyword evidence="3" id="KW-0547">Nucleotide-binding</keyword>
<feature type="domain" description="Mop" evidence="6">
    <location>
        <begin position="307"/>
        <end position="372"/>
    </location>
</feature>
<evidence type="ECO:0000256" key="4">
    <source>
        <dbReference type="ARBA" id="ARBA00022840"/>
    </source>
</evidence>
<dbReference type="Proteomes" id="UP001174909">
    <property type="component" value="Unassembled WGS sequence"/>
</dbReference>
<dbReference type="GO" id="GO:0016887">
    <property type="term" value="F:ATP hydrolysis activity"/>
    <property type="evidence" value="ECO:0007669"/>
    <property type="project" value="InterPro"/>
</dbReference>